<comment type="similarity">
    <text evidence="2 8">Belongs to the class-V pyridoxal-phosphate-dependent aminotransferase family. Csd subfamily.</text>
</comment>
<evidence type="ECO:0000313" key="10">
    <source>
        <dbReference type="EMBL" id="OGD74417.1"/>
    </source>
</evidence>
<evidence type="ECO:0000256" key="8">
    <source>
        <dbReference type="RuleBase" id="RU004506"/>
    </source>
</evidence>
<gene>
    <name evidence="10" type="ORF">A2228_02810</name>
</gene>
<keyword evidence="4 8" id="KW-0808">Transferase</keyword>
<dbReference type="InterPro" id="IPR015424">
    <property type="entry name" value="PyrdxlP-dep_Trfase"/>
</dbReference>
<protein>
    <recommendedName>
        <fullName evidence="3 8">Cysteine desulfurase</fullName>
        <ecNumber evidence="3 8">2.8.1.7</ecNumber>
    </recommendedName>
</protein>
<comment type="catalytic activity">
    <reaction evidence="6 8">
        <text>(sulfur carrier)-H + L-cysteine = (sulfur carrier)-SH + L-alanine</text>
        <dbReference type="Rhea" id="RHEA:43892"/>
        <dbReference type="Rhea" id="RHEA-COMP:14737"/>
        <dbReference type="Rhea" id="RHEA-COMP:14739"/>
        <dbReference type="ChEBI" id="CHEBI:29917"/>
        <dbReference type="ChEBI" id="CHEBI:35235"/>
        <dbReference type="ChEBI" id="CHEBI:57972"/>
        <dbReference type="ChEBI" id="CHEBI:64428"/>
        <dbReference type="EC" id="2.8.1.7"/>
    </reaction>
</comment>
<dbReference type="EC" id="2.8.1.7" evidence="3 8"/>
<dbReference type="InterPro" id="IPR020578">
    <property type="entry name" value="Aminotrans_V_PyrdxlP_BS"/>
</dbReference>
<comment type="caution">
    <text evidence="10">The sequence shown here is derived from an EMBL/GenBank/DDBJ whole genome shotgun (WGS) entry which is preliminary data.</text>
</comment>
<dbReference type="InterPro" id="IPR000192">
    <property type="entry name" value="Aminotrans_V_dom"/>
</dbReference>
<dbReference type="GO" id="GO:0006534">
    <property type="term" value="P:cysteine metabolic process"/>
    <property type="evidence" value="ECO:0007669"/>
    <property type="project" value="UniProtKB-UniRule"/>
</dbReference>
<evidence type="ECO:0000256" key="5">
    <source>
        <dbReference type="ARBA" id="ARBA00022898"/>
    </source>
</evidence>
<dbReference type="AlphaFoldDB" id="A0A1F5F445"/>
<dbReference type="GO" id="GO:0031071">
    <property type="term" value="F:cysteine desulfurase activity"/>
    <property type="evidence" value="ECO:0007669"/>
    <property type="project" value="UniProtKB-UniRule"/>
</dbReference>
<keyword evidence="5 8" id="KW-0663">Pyridoxal phosphate</keyword>
<dbReference type="InterPro" id="IPR016454">
    <property type="entry name" value="Cysteine_dSase"/>
</dbReference>
<evidence type="ECO:0000256" key="4">
    <source>
        <dbReference type="ARBA" id="ARBA00022679"/>
    </source>
</evidence>
<evidence type="ECO:0000259" key="9">
    <source>
        <dbReference type="Pfam" id="PF00266"/>
    </source>
</evidence>
<feature type="domain" description="Aminotransferase class V" evidence="9">
    <location>
        <begin position="24"/>
        <end position="394"/>
    </location>
</feature>
<dbReference type="InterPro" id="IPR010970">
    <property type="entry name" value="Cys_dSase_SufS"/>
</dbReference>
<evidence type="ECO:0000256" key="1">
    <source>
        <dbReference type="ARBA" id="ARBA00001933"/>
    </source>
</evidence>
<organism evidence="10 11">
    <name type="scientific">Candidatus Collierbacteria bacterium RIFOXYA2_FULL_46_10</name>
    <dbReference type="NCBI Taxonomy" id="1817726"/>
    <lineage>
        <taxon>Bacteria</taxon>
        <taxon>Candidatus Collieribacteriota</taxon>
    </lineage>
</organism>
<comment type="function">
    <text evidence="8">Catalyzes the removal of elemental sulfur and selenium atoms from L-cysteine, L-cystine, L-selenocysteine, and L-selenocystine to produce L-alanine.</text>
</comment>
<dbReference type="InterPro" id="IPR015422">
    <property type="entry name" value="PyrdxlP-dep_Trfase_small"/>
</dbReference>
<dbReference type="GO" id="GO:0030170">
    <property type="term" value="F:pyridoxal phosphate binding"/>
    <property type="evidence" value="ECO:0007669"/>
    <property type="project" value="UniProtKB-UniRule"/>
</dbReference>
<reference evidence="10 11" key="1">
    <citation type="journal article" date="2016" name="Nat. Commun.">
        <title>Thousands of microbial genomes shed light on interconnected biogeochemical processes in an aquifer system.</title>
        <authorList>
            <person name="Anantharaman K."/>
            <person name="Brown C.T."/>
            <person name="Hug L.A."/>
            <person name="Sharon I."/>
            <person name="Castelle C.J."/>
            <person name="Probst A.J."/>
            <person name="Thomas B.C."/>
            <person name="Singh A."/>
            <person name="Wilkins M.J."/>
            <person name="Karaoz U."/>
            <person name="Brodie E.L."/>
            <person name="Williams K.H."/>
            <person name="Hubbard S.S."/>
            <person name="Banfield J.F."/>
        </authorList>
    </citation>
    <scope>NUCLEOTIDE SEQUENCE [LARGE SCALE GENOMIC DNA]</scope>
</reference>
<dbReference type="InterPro" id="IPR015421">
    <property type="entry name" value="PyrdxlP-dep_Trfase_major"/>
</dbReference>
<evidence type="ECO:0000256" key="6">
    <source>
        <dbReference type="ARBA" id="ARBA00050776"/>
    </source>
</evidence>
<evidence type="ECO:0000256" key="2">
    <source>
        <dbReference type="ARBA" id="ARBA00010447"/>
    </source>
</evidence>
<dbReference type="PANTHER" id="PTHR43586">
    <property type="entry name" value="CYSTEINE DESULFURASE"/>
    <property type="match status" value="1"/>
</dbReference>
<name>A0A1F5F445_9BACT</name>
<dbReference type="EMBL" id="MFAK01000036">
    <property type="protein sequence ID" value="OGD74417.1"/>
    <property type="molecule type" value="Genomic_DNA"/>
</dbReference>
<evidence type="ECO:0000256" key="7">
    <source>
        <dbReference type="RuleBase" id="RU004504"/>
    </source>
</evidence>
<evidence type="ECO:0000256" key="3">
    <source>
        <dbReference type="ARBA" id="ARBA00012239"/>
    </source>
</evidence>
<dbReference type="PROSITE" id="PS00595">
    <property type="entry name" value="AA_TRANSFER_CLASS_5"/>
    <property type="match status" value="1"/>
</dbReference>
<dbReference type="Pfam" id="PF00266">
    <property type="entry name" value="Aminotran_5"/>
    <property type="match status" value="1"/>
</dbReference>
<dbReference type="CDD" id="cd06453">
    <property type="entry name" value="SufS_like"/>
    <property type="match status" value="1"/>
</dbReference>
<dbReference type="Gene3D" id="3.90.1150.10">
    <property type="entry name" value="Aspartate Aminotransferase, domain 1"/>
    <property type="match status" value="1"/>
</dbReference>
<dbReference type="NCBIfam" id="TIGR01979">
    <property type="entry name" value="sufS"/>
    <property type="match status" value="1"/>
</dbReference>
<dbReference type="PANTHER" id="PTHR43586:SF8">
    <property type="entry name" value="CYSTEINE DESULFURASE 1, CHLOROPLASTIC"/>
    <property type="match status" value="1"/>
</dbReference>
<accession>A0A1F5F445</accession>
<proteinExistence type="inferred from homology"/>
<dbReference type="Proteomes" id="UP000176191">
    <property type="component" value="Unassembled WGS sequence"/>
</dbReference>
<dbReference type="SUPFAM" id="SSF53383">
    <property type="entry name" value="PLP-dependent transferases"/>
    <property type="match status" value="1"/>
</dbReference>
<comment type="cofactor">
    <cofactor evidence="1 7">
        <name>pyridoxal 5'-phosphate</name>
        <dbReference type="ChEBI" id="CHEBI:597326"/>
    </cofactor>
</comment>
<sequence length="407" mass="44617">MFDPKVLRRDFPILTREVKGKPLVYLDSAATSQKPREVLLAEKEYYEQHNANVHRGAHTLGDEATQLLAKARQTVARFVGVREGEVIFVRNTTEALNLVAYTWGLDNLKQGDTMVTTVMEHHSNLVPWQEVARRTGAKVEVVGVTSEGLLDLAEYQQKLTLAPKLVAFGHVSNALGTINPVKKMTKMAHKAGAVVVVDGAQAVPHMGVKVNQIGCDFYAFSGHKMLGPMGIGVLVGRREILDPMSPFLTGGGMINEVTRENSTWADLPDKFEAGTPNVAGAVGLASAIDYLERLGMEEVRGHDKQIVEYALQEFYKVRNLVILGPKDANYRSGSVSFEYQGVHAHDVATILDSEGVAVRSGHHCTMPLHKSMGITASVRASFNVYTTKEDIKKLVEALQKVKTVFGK</sequence>
<evidence type="ECO:0000313" key="11">
    <source>
        <dbReference type="Proteomes" id="UP000176191"/>
    </source>
</evidence>
<dbReference type="PIRSF" id="PIRSF005572">
    <property type="entry name" value="NifS"/>
    <property type="match status" value="1"/>
</dbReference>
<dbReference type="Gene3D" id="3.40.640.10">
    <property type="entry name" value="Type I PLP-dependent aspartate aminotransferase-like (Major domain)"/>
    <property type="match status" value="1"/>
</dbReference>